<dbReference type="AlphaFoldDB" id="A0A1B4FRV5"/>
<protein>
    <recommendedName>
        <fullName evidence="3">Phage tail protein</fullName>
    </recommendedName>
</protein>
<reference evidence="1 2" key="1">
    <citation type="submission" date="2015-12" db="EMBL/GenBank/DDBJ databases">
        <title>Diversity of Burkholderia near neighbor genomes.</title>
        <authorList>
            <person name="Sahl J."/>
            <person name="Wagner D."/>
            <person name="Keim P."/>
        </authorList>
    </citation>
    <scope>NUCLEOTIDE SEQUENCE [LARGE SCALE GENOMIC DNA]</scope>
    <source>
        <strain evidence="1 2">BDU8</strain>
    </source>
</reference>
<organism evidence="1 2">
    <name type="scientific">Burkholderia mayonis</name>
    <dbReference type="NCBI Taxonomy" id="1385591"/>
    <lineage>
        <taxon>Bacteria</taxon>
        <taxon>Pseudomonadati</taxon>
        <taxon>Pseudomonadota</taxon>
        <taxon>Betaproteobacteria</taxon>
        <taxon>Burkholderiales</taxon>
        <taxon>Burkholderiaceae</taxon>
        <taxon>Burkholderia</taxon>
        <taxon>pseudomallei group</taxon>
    </lineage>
</organism>
<evidence type="ECO:0008006" key="3">
    <source>
        <dbReference type="Google" id="ProtNLM"/>
    </source>
</evidence>
<dbReference type="RefSeq" id="WP_066492256.1">
    <property type="nucleotide sequence ID" value="NZ_CP013388.1"/>
</dbReference>
<evidence type="ECO:0000313" key="1">
    <source>
        <dbReference type="EMBL" id="AOJ06386.1"/>
    </source>
</evidence>
<name>A0A1B4FRV5_9BURK</name>
<dbReference type="Proteomes" id="UP000067711">
    <property type="component" value="Chromosome 2"/>
</dbReference>
<dbReference type="EMBL" id="CP013388">
    <property type="protein sequence ID" value="AOJ06386.1"/>
    <property type="molecule type" value="Genomic_DNA"/>
</dbReference>
<dbReference type="InterPro" id="IPR009734">
    <property type="entry name" value="Myoviridae_GpU"/>
</dbReference>
<evidence type="ECO:0000313" key="2">
    <source>
        <dbReference type="Proteomes" id="UP000067711"/>
    </source>
</evidence>
<gene>
    <name evidence="1" type="ORF">WS71_02890</name>
</gene>
<proteinExistence type="predicted"/>
<dbReference type="Pfam" id="PF06995">
    <property type="entry name" value="Phage_P2_GpU"/>
    <property type="match status" value="1"/>
</dbReference>
<sequence>MFAVLGDIPFDLVGYFDGFDATFGADYAEHALIDGKPRLQRIADRLDEIRIALSFHYRFCDPEAELAKLSTAQRAGQAMALVFGNGDYKGWFVLTEVQATHKQSDPSGTVLALDATITLKEFVGDKTNPLLPPAVQPKVPPVAAQAVSQAVVDVKSAINTVRGAVRQVVSYASQAQSALRTAANAVSVVRQFKHDPIAALGRAPGVLLDIKRAAEPLEKLSPAVAAVTAQIPDAANILRASHDAAAAVQAAYKPLANATLDTIGDAVDTAARELSNAVDAIASAAPSVSKLAAKVAIRRI</sequence>
<accession>A0A1B4FRV5</accession>